<evidence type="ECO:0000256" key="4">
    <source>
        <dbReference type="ARBA" id="ARBA00023002"/>
    </source>
</evidence>
<feature type="transmembrane region" description="Helical" evidence="8">
    <location>
        <begin position="12"/>
        <end position="32"/>
    </location>
</feature>
<evidence type="ECO:0000259" key="9">
    <source>
        <dbReference type="Pfam" id="PF04116"/>
    </source>
</evidence>
<evidence type="ECO:0000256" key="3">
    <source>
        <dbReference type="ARBA" id="ARBA00022989"/>
    </source>
</evidence>
<dbReference type="EC" id="1.-.-.-" evidence="10"/>
<dbReference type="PANTHER" id="PTHR21624">
    <property type="entry name" value="STEROL DESATURASE-RELATED PROTEIN"/>
    <property type="match status" value="1"/>
</dbReference>
<dbReference type="InterPro" id="IPR006694">
    <property type="entry name" value="Fatty_acid_hydroxylase"/>
</dbReference>
<evidence type="ECO:0000256" key="5">
    <source>
        <dbReference type="ARBA" id="ARBA00023098"/>
    </source>
</evidence>
<gene>
    <name evidence="10" type="ORF">VZC37_16365</name>
</gene>
<comment type="caution">
    <text evidence="10">The sequence shown here is derived from an EMBL/GenBank/DDBJ whole genome shotgun (WGS) entry which is preliminary data.</text>
</comment>
<dbReference type="PANTHER" id="PTHR21624:SF1">
    <property type="entry name" value="ALKYLGLYCEROL MONOOXYGENASE"/>
    <property type="match status" value="1"/>
</dbReference>
<dbReference type="GO" id="GO:0016491">
    <property type="term" value="F:oxidoreductase activity"/>
    <property type="evidence" value="ECO:0007669"/>
    <property type="project" value="UniProtKB-KW"/>
</dbReference>
<proteinExistence type="predicted"/>
<evidence type="ECO:0000256" key="8">
    <source>
        <dbReference type="SAM" id="Phobius"/>
    </source>
</evidence>
<dbReference type="EMBL" id="JAZDUF010000004">
    <property type="protein sequence ID" value="MEE3851917.1"/>
    <property type="molecule type" value="Genomic_DNA"/>
</dbReference>
<feature type="region of interest" description="Disordered" evidence="7">
    <location>
        <begin position="296"/>
        <end position="344"/>
    </location>
</feature>
<dbReference type="Pfam" id="PF04116">
    <property type="entry name" value="FA_hydroxylase"/>
    <property type="match status" value="1"/>
</dbReference>
<name>A0ABU7MFW1_9ACTN</name>
<keyword evidence="2 8" id="KW-0812">Transmembrane</keyword>
<keyword evidence="11" id="KW-1185">Reference proteome</keyword>
<evidence type="ECO:0000256" key="2">
    <source>
        <dbReference type="ARBA" id="ARBA00022692"/>
    </source>
</evidence>
<evidence type="ECO:0000256" key="7">
    <source>
        <dbReference type="SAM" id="MobiDB-lite"/>
    </source>
</evidence>
<dbReference type="Proteomes" id="UP001347146">
    <property type="component" value="Unassembled WGS sequence"/>
</dbReference>
<keyword evidence="5" id="KW-0443">Lipid metabolism</keyword>
<evidence type="ECO:0000256" key="6">
    <source>
        <dbReference type="ARBA" id="ARBA00023136"/>
    </source>
</evidence>
<dbReference type="RefSeq" id="WP_330433618.1">
    <property type="nucleotide sequence ID" value="NZ_JAZDUF010000004.1"/>
</dbReference>
<dbReference type="InterPro" id="IPR051689">
    <property type="entry name" value="Sterol_desaturase/TMEM195"/>
</dbReference>
<reference evidence="10 11" key="1">
    <citation type="submission" date="2024-01" db="EMBL/GenBank/DDBJ databases">
        <title>Draft genome sequence of Gordonia sp. LSe1-13.</title>
        <authorList>
            <person name="Suphannarot A."/>
            <person name="Mingma R."/>
        </authorList>
    </citation>
    <scope>NUCLEOTIDE SEQUENCE [LARGE SCALE GENOMIC DNA]</scope>
    <source>
        <strain evidence="10 11">LSe1-13</strain>
    </source>
</reference>
<feature type="transmembrane region" description="Helical" evidence="8">
    <location>
        <begin position="103"/>
        <end position="119"/>
    </location>
</feature>
<organism evidence="10 11">
    <name type="scientific">Gordonia sesuvii</name>
    <dbReference type="NCBI Taxonomy" id="3116777"/>
    <lineage>
        <taxon>Bacteria</taxon>
        <taxon>Bacillati</taxon>
        <taxon>Actinomycetota</taxon>
        <taxon>Actinomycetes</taxon>
        <taxon>Mycobacteriales</taxon>
        <taxon>Gordoniaceae</taxon>
        <taxon>Gordonia</taxon>
    </lineage>
</organism>
<feature type="transmembrane region" description="Helical" evidence="8">
    <location>
        <begin position="159"/>
        <end position="181"/>
    </location>
</feature>
<keyword evidence="3 8" id="KW-1133">Transmembrane helix</keyword>
<evidence type="ECO:0000256" key="1">
    <source>
        <dbReference type="ARBA" id="ARBA00004127"/>
    </source>
</evidence>
<keyword evidence="6 8" id="KW-0472">Membrane</keyword>
<feature type="domain" description="Fatty acid hydroxylase" evidence="9">
    <location>
        <begin position="106"/>
        <end position="239"/>
    </location>
</feature>
<protein>
    <submittedName>
        <fullName evidence="10">Sterol desaturase family protein</fullName>
        <ecNumber evidence="10">1.-.-.-</ecNumber>
    </submittedName>
</protein>
<comment type="subcellular location">
    <subcellularLocation>
        <location evidence="1">Endomembrane system</location>
        <topology evidence="1">Multi-pass membrane protein</topology>
    </subcellularLocation>
</comment>
<accession>A0ABU7MFW1</accession>
<evidence type="ECO:0000313" key="10">
    <source>
        <dbReference type="EMBL" id="MEE3851917.1"/>
    </source>
</evidence>
<feature type="transmembrane region" description="Helical" evidence="8">
    <location>
        <begin position="65"/>
        <end position="91"/>
    </location>
</feature>
<sequence length="344" mass="38842">MIDLLPEAMREPTVLAIPFFVVMVGLEWWAAWRLDHTDQERPSQRAQRIPADPGTYNPRDSRASLLMGIVSIGTSTGWKALALLAYAAIFAYVAPWQLPADAWYTWVIAIVGLDFLFYWEHRLAHRVRLVWATHQAHHSSEYFNFTTALRQKWNNSAGILMWLPLPLLGVPPVLVFIAYSLNLVYQFWIHTEHIDRLWRPIEFVFNTPSHHRVHHGSDRDYLDRNYGGTLIIWDRIFGSFAAEEHRPTYGLTTPVDTYNIWHLQTHEYAAIARDVRGAKGLRQRLGFVFGPPGWAPEGADPGSVGAKSGAVGEKQGSVGGVSGRSARHRDLTDLRLESSAGGGQ</sequence>
<evidence type="ECO:0000313" key="11">
    <source>
        <dbReference type="Proteomes" id="UP001347146"/>
    </source>
</evidence>
<keyword evidence="4 10" id="KW-0560">Oxidoreductase</keyword>